<proteinExistence type="inferred from homology"/>
<dbReference type="InterPro" id="IPR019347">
    <property type="entry name" value="Axonemal_dynein_light_chain"/>
</dbReference>
<keyword evidence="2 5" id="KW-0175">Coiled coil</keyword>
<feature type="coiled-coil region" evidence="5">
    <location>
        <begin position="188"/>
        <end position="244"/>
    </location>
</feature>
<evidence type="ECO:0000256" key="2">
    <source>
        <dbReference type="ARBA" id="ARBA00023054"/>
    </source>
</evidence>
<dbReference type="Proteomes" id="UP000316759">
    <property type="component" value="Unassembled WGS sequence"/>
</dbReference>
<dbReference type="EMBL" id="SUNJ01000397">
    <property type="protein sequence ID" value="TPP67696.1"/>
    <property type="molecule type" value="Genomic_DNA"/>
</dbReference>
<evidence type="ECO:0000313" key="7">
    <source>
        <dbReference type="Proteomes" id="UP000316759"/>
    </source>
</evidence>
<reference evidence="6 7" key="1">
    <citation type="submission" date="2019-04" db="EMBL/GenBank/DDBJ databases">
        <title>Annotation for the trematode Fasciola gigantica.</title>
        <authorList>
            <person name="Choi Y.-J."/>
        </authorList>
    </citation>
    <scope>NUCLEOTIDE SEQUENCE [LARGE SCALE GENOMIC DNA]</scope>
    <source>
        <strain evidence="6">Uganda_cow_1</strain>
    </source>
</reference>
<protein>
    <submittedName>
        <fullName evidence="6">Dynein light intermediate chain axonemal</fullName>
    </submittedName>
</protein>
<dbReference type="GO" id="GO:0030286">
    <property type="term" value="C:dynein complex"/>
    <property type="evidence" value="ECO:0007669"/>
    <property type="project" value="UniProtKB-KW"/>
</dbReference>
<evidence type="ECO:0000256" key="3">
    <source>
        <dbReference type="ARBA" id="ARBA00023175"/>
    </source>
</evidence>
<dbReference type="STRING" id="46835.A0A504Z4L5"/>
<name>A0A504Z4L5_FASGI</name>
<keyword evidence="1" id="KW-0243">Dynein</keyword>
<evidence type="ECO:0000256" key="4">
    <source>
        <dbReference type="ARBA" id="ARBA00038114"/>
    </source>
</evidence>
<accession>A0A504Z4L5</accession>
<evidence type="ECO:0000256" key="5">
    <source>
        <dbReference type="SAM" id="Coils"/>
    </source>
</evidence>
<keyword evidence="7" id="KW-1185">Reference proteome</keyword>
<dbReference type="AlphaFoldDB" id="A0A504Z4L5"/>
<evidence type="ECO:0000256" key="1">
    <source>
        <dbReference type="ARBA" id="ARBA00023017"/>
    </source>
</evidence>
<dbReference type="Pfam" id="PF10211">
    <property type="entry name" value="Ax_dynein_light"/>
    <property type="match status" value="1"/>
</dbReference>
<evidence type="ECO:0000313" key="6">
    <source>
        <dbReference type="EMBL" id="TPP67696.1"/>
    </source>
</evidence>
<dbReference type="OrthoDB" id="273640at2759"/>
<dbReference type="PANTHER" id="PTHR13183">
    <property type="entry name" value="AXONEMAL INNER ARM DYNEIN LIGHT CHAIN 28"/>
    <property type="match status" value="1"/>
</dbReference>
<sequence length="254" mass="29686">MHTLLKYDSPSREEDEESKCHEVQLSRKRFVTHCSMAEASPLTGTSGIADTCSLTKDDTVAKTLEQLFGPIHFKEAGNKWVKHVSRTQATPIEVKNLEIEVDRLLKNRASRNIPLCDIRRDVLEDLADEVLRQITIECPEQGILLKRVLNHHQTEFQAFETLLEFSESFIGRKRILWNHWKNDRLKKLQVLEDSKRILEYQLAELKHKVDQLEKKNQEAKLKRDAAHQEEIKFYKKRAEHLKAQMDVSVLPNKQ</sequence>
<gene>
    <name evidence="6" type="ORF">FGIG_08486</name>
</gene>
<keyword evidence="3" id="KW-0505">Motor protein</keyword>
<dbReference type="GO" id="GO:0045504">
    <property type="term" value="F:dynein heavy chain binding"/>
    <property type="evidence" value="ECO:0007669"/>
    <property type="project" value="TreeGrafter"/>
</dbReference>
<comment type="caution">
    <text evidence="6">The sequence shown here is derived from an EMBL/GenBank/DDBJ whole genome shotgun (WGS) entry which is preliminary data.</text>
</comment>
<organism evidence="6 7">
    <name type="scientific">Fasciola gigantica</name>
    <name type="common">Giant liver fluke</name>
    <dbReference type="NCBI Taxonomy" id="46835"/>
    <lineage>
        <taxon>Eukaryota</taxon>
        <taxon>Metazoa</taxon>
        <taxon>Spiralia</taxon>
        <taxon>Lophotrochozoa</taxon>
        <taxon>Platyhelminthes</taxon>
        <taxon>Trematoda</taxon>
        <taxon>Digenea</taxon>
        <taxon>Plagiorchiida</taxon>
        <taxon>Echinostomata</taxon>
        <taxon>Echinostomatoidea</taxon>
        <taxon>Fasciolidae</taxon>
        <taxon>Fasciola</taxon>
    </lineage>
</organism>
<dbReference type="GO" id="GO:0005930">
    <property type="term" value="C:axoneme"/>
    <property type="evidence" value="ECO:0007669"/>
    <property type="project" value="TreeGrafter"/>
</dbReference>
<dbReference type="PANTHER" id="PTHR13183:SF0">
    <property type="entry name" value="AXONEMAL DYNEIN LIGHT INTERMEDIATE POLYPEPTIDE 1"/>
    <property type="match status" value="1"/>
</dbReference>
<comment type="similarity">
    <text evidence="4">Belongs to the inner dynein arm light chain family.</text>
</comment>